<name>A0A9N9B5F5_9GLOM</name>
<reference evidence="2" key="1">
    <citation type="submission" date="2021-06" db="EMBL/GenBank/DDBJ databases">
        <authorList>
            <person name="Kallberg Y."/>
            <person name="Tangrot J."/>
            <person name="Rosling A."/>
        </authorList>
    </citation>
    <scope>NUCLEOTIDE SEQUENCE</scope>
    <source>
        <strain evidence="2">FL130A</strain>
    </source>
</reference>
<dbReference type="EMBL" id="CAJVPS010001898">
    <property type="protein sequence ID" value="CAG8553837.1"/>
    <property type="molecule type" value="Genomic_DNA"/>
</dbReference>
<feature type="region of interest" description="Disordered" evidence="1">
    <location>
        <begin position="27"/>
        <end position="48"/>
    </location>
</feature>
<dbReference type="Proteomes" id="UP000789508">
    <property type="component" value="Unassembled WGS sequence"/>
</dbReference>
<keyword evidence="3" id="KW-1185">Reference proteome</keyword>
<evidence type="ECO:0000256" key="1">
    <source>
        <dbReference type="SAM" id="MobiDB-lite"/>
    </source>
</evidence>
<feature type="compositionally biased region" description="Acidic residues" evidence="1">
    <location>
        <begin position="28"/>
        <end position="37"/>
    </location>
</feature>
<accession>A0A9N9B5F5</accession>
<protein>
    <submittedName>
        <fullName evidence="2">63_t:CDS:1</fullName>
    </submittedName>
</protein>
<dbReference type="AlphaFoldDB" id="A0A9N9B5F5"/>
<feature type="compositionally biased region" description="Basic and acidic residues" evidence="1">
    <location>
        <begin position="38"/>
        <end position="48"/>
    </location>
</feature>
<sequence>MKKSASAAAYKYQKKMRITLEEASNTIEEFESESESDNLDKEDGSSRK</sequence>
<comment type="caution">
    <text evidence="2">The sequence shown here is derived from an EMBL/GenBank/DDBJ whole genome shotgun (WGS) entry which is preliminary data.</text>
</comment>
<evidence type="ECO:0000313" key="3">
    <source>
        <dbReference type="Proteomes" id="UP000789508"/>
    </source>
</evidence>
<proteinExistence type="predicted"/>
<organism evidence="2 3">
    <name type="scientific">Ambispora leptoticha</name>
    <dbReference type="NCBI Taxonomy" id="144679"/>
    <lineage>
        <taxon>Eukaryota</taxon>
        <taxon>Fungi</taxon>
        <taxon>Fungi incertae sedis</taxon>
        <taxon>Mucoromycota</taxon>
        <taxon>Glomeromycotina</taxon>
        <taxon>Glomeromycetes</taxon>
        <taxon>Archaeosporales</taxon>
        <taxon>Ambisporaceae</taxon>
        <taxon>Ambispora</taxon>
    </lineage>
</organism>
<evidence type="ECO:0000313" key="2">
    <source>
        <dbReference type="EMBL" id="CAG8553837.1"/>
    </source>
</evidence>
<gene>
    <name evidence="2" type="ORF">ALEPTO_LOCUS6011</name>
</gene>